<proteinExistence type="predicted"/>
<dbReference type="AlphaFoldDB" id="A0A6F8SU24"/>
<name>A0A6F8SU24_9GAMM</name>
<dbReference type="EMBL" id="AP022821">
    <property type="protein sequence ID" value="BCA91925.1"/>
    <property type="molecule type" value="Genomic_DNA"/>
</dbReference>
<dbReference type="Proteomes" id="UP000503197">
    <property type="component" value="Chromosome"/>
</dbReference>
<reference evidence="1 2" key="1">
    <citation type="submission" date="2020-02" db="EMBL/GenBank/DDBJ databases">
        <title>Complete Genome Sequence of Halomonas meridiana strain BAA-801, Isolated from Deep Sea Thermal Vent.</title>
        <authorList>
            <person name="Takahashi Y."/>
            <person name="Takahashi H."/>
            <person name="Galipon J."/>
            <person name="Arakawa K."/>
        </authorList>
    </citation>
    <scope>NUCLEOTIDE SEQUENCE [LARGE SCALE GENOMIC DNA]</scope>
    <source>
        <strain evidence="1 2">Slthf1</strain>
    </source>
</reference>
<evidence type="ECO:0000313" key="2">
    <source>
        <dbReference type="Proteomes" id="UP000503197"/>
    </source>
</evidence>
<sequence length="98" mass="10648">MNRNKQIQLRAESLSESIHDGDAEGIARFGTYLNEVGDLASAVEELTATTTVADMVDAYIQSPSGEAVLFAWAKDVAEDELLGEEEDRAEMAANWRAA</sequence>
<evidence type="ECO:0000313" key="1">
    <source>
        <dbReference type="EMBL" id="BCA91925.1"/>
    </source>
</evidence>
<protein>
    <submittedName>
        <fullName evidence="1">Uncharacterized protein</fullName>
    </submittedName>
</protein>
<dbReference type="RefSeq" id="WP_172416196.1">
    <property type="nucleotide sequence ID" value="NZ_AP022821.1"/>
</dbReference>
<organism evidence="1 2">
    <name type="scientific">Vreelandella aquamarina</name>
    <dbReference type="NCBI Taxonomy" id="77097"/>
    <lineage>
        <taxon>Bacteria</taxon>
        <taxon>Pseudomonadati</taxon>
        <taxon>Pseudomonadota</taxon>
        <taxon>Gammaproteobacteria</taxon>
        <taxon>Oceanospirillales</taxon>
        <taxon>Halomonadaceae</taxon>
        <taxon>Vreelandella</taxon>
    </lineage>
</organism>
<gene>
    <name evidence="1" type="ORF">HMSLTHF_17000</name>
</gene>
<accession>A0A6F8SU24</accession>